<feature type="transmembrane region" description="Helical" evidence="1">
    <location>
        <begin position="47"/>
        <end position="68"/>
    </location>
</feature>
<dbReference type="EMBL" id="MU001795">
    <property type="protein sequence ID" value="KAF2797925.1"/>
    <property type="molecule type" value="Genomic_DNA"/>
</dbReference>
<evidence type="ECO:0000256" key="1">
    <source>
        <dbReference type="SAM" id="Phobius"/>
    </source>
</evidence>
<accession>A0A6A6XPP8</accession>
<organism evidence="2 3">
    <name type="scientific">Melanomma pulvis-pyrius CBS 109.77</name>
    <dbReference type="NCBI Taxonomy" id="1314802"/>
    <lineage>
        <taxon>Eukaryota</taxon>
        <taxon>Fungi</taxon>
        <taxon>Dikarya</taxon>
        <taxon>Ascomycota</taxon>
        <taxon>Pezizomycotina</taxon>
        <taxon>Dothideomycetes</taxon>
        <taxon>Pleosporomycetidae</taxon>
        <taxon>Pleosporales</taxon>
        <taxon>Melanommataceae</taxon>
        <taxon>Melanomma</taxon>
    </lineage>
</organism>
<reference evidence="2" key="1">
    <citation type="journal article" date="2020" name="Stud. Mycol.">
        <title>101 Dothideomycetes genomes: a test case for predicting lifestyles and emergence of pathogens.</title>
        <authorList>
            <person name="Haridas S."/>
            <person name="Albert R."/>
            <person name="Binder M."/>
            <person name="Bloem J."/>
            <person name="Labutti K."/>
            <person name="Salamov A."/>
            <person name="Andreopoulos B."/>
            <person name="Baker S."/>
            <person name="Barry K."/>
            <person name="Bills G."/>
            <person name="Bluhm B."/>
            <person name="Cannon C."/>
            <person name="Castanera R."/>
            <person name="Culley D."/>
            <person name="Daum C."/>
            <person name="Ezra D."/>
            <person name="Gonzalez J."/>
            <person name="Henrissat B."/>
            <person name="Kuo A."/>
            <person name="Liang C."/>
            <person name="Lipzen A."/>
            <person name="Lutzoni F."/>
            <person name="Magnuson J."/>
            <person name="Mondo S."/>
            <person name="Nolan M."/>
            <person name="Ohm R."/>
            <person name="Pangilinan J."/>
            <person name="Park H.-J."/>
            <person name="Ramirez L."/>
            <person name="Alfaro M."/>
            <person name="Sun H."/>
            <person name="Tritt A."/>
            <person name="Yoshinaga Y."/>
            <person name="Zwiers L.-H."/>
            <person name="Turgeon B."/>
            <person name="Goodwin S."/>
            <person name="Spatafora J."/>
            <person name="Crous P."/>
            <person name="Grigoriev I."/>
        </authorList>
    </citation>
    <scope>NUCLEOTIDE SEQUENCE</scope>
    <source>
        <strain evidence="2">CBS 109.77</strain>
    </source>
</reference>
<dbReference type="Proteomes" id="UP000799757">
    <property type="component" value="Unassembled WGS sequence"/>
</dbReference>
<protein>
    <submittedName>
        <fullName evidence="2">Uncharacterized protein</fullName>
    </submittedName>
</protein>
<evidence type="ECO:0000313" key="2">
    <source>
        <dbReference type="EMBL" id="KAF2797925.1"/>
    </source>
</evidence>
<name>A0A6A6XPP8_9PLEO</name>
<sequence length="72" mass="7402">MLVGTDADGLLALLTAYLPVCLLACLIARPLAPCARAVCLASAWKGLPVLSTLSTAIFPFPALLSASLRFAS</sequence>
<dbReference type="AlphaFoldDB" id="A0A6A6XPP8"/>
<keyword evidence="1" id="KW-0472">Membrane</keyword>
<keyword evidence="1" id="KW-0812">Transmembrane</keyword>
<gene>
    <name evidence="2" type="ORF">K505DRAFT_322222</name>
</gene>
<evidence type="ECO:0000313" key="3">
    <source>
        <dbReference type="Proteomes" id="UP000799757"/>
    </source>
</evidence>
<proteinExistence type="predicted"/>
<keyword evidence="3" id="KW-1185">Reference proteome</keyword>
<keyword evidence="1" id="KW-1133">Transmembrane helix</keyword>